<dbReference type="Gene3D" id="4.10.950.10">
    <property type="entry name" value="Ribosomal protein L2, domain 3"/>
    <property type="match status" value="1"/>
</dbReference>
<comment type="similarity">
    <text evidence="1">Belongs to the universal ribosomal protein uL2 family.</text>
</comment>
<evidence type="ECO:0000259" key="7">
    <source>
        <dbReference type="SMART" id="SM01382"/>
    </source>
</evidence>
<feature type="compositionally biased region" description="Basic residues" evidence="6">
    <location>
        <begin position="236"/>
        <end position="246"/>
    </location>
</feature>
<dbReference type="InterPro" id="IPR005880">
    <property type="entry name" value="Ribosomal_uL2_bac/org-type"/>
</dbReference>
<evidence type="ECO:0000256" key="3">
    <source>
        <dbReference type="ARBA" id="ARBA00023274"/>
    </source>
</evidence>
<gene>
    <name evidence="9" type="ORF">COY87_05750</name>
</gene>
<evidence type="ECO:0000256" key="1">
    <source>
        <dbReference type="ARBA" id="ARBA00005636"/>
    </source>
</evidence>
<evidence type="ECO:0000256" key="5">
    <source>
        <dbReference type="ARBA" id="ARBA00035459"/>
    </source>
</evidence>
<dbReference type="GO" id="GO:0002181">
    <property type="term" value="P:cytoplasmic translation"/>
    <property type="evidence" value="ECO:0007669"/>
    <property type="project" value="TreeGrafter"/>
</dbReference>
<name>A0A2M7QGS0_9BACT</name>
<comment type="caution">
    <text evidence="9">The sequence shown here is derived from an EMBL/GenBank/DDBJ whole genome shotgun (WGS) entry which is preliminary data.</text>
</comment>
<feature type="region of interest" description="Disordered" evidence="6">
    <location>
        <begin position="199"/>
        <end position="257"/>
    </location>
</feature>
<protein>
    <recommendedName>
        <fullName evidence="4">Large ribosomal subunit protein uL2</fullName>
    </recommendedName>
    <alternativeName>
        <fullName evidence="5">50S ribosomal protein L2</fullName>
    </alternativeName>
</protein>
<dbReference type="Gene3D" id="2.40.50.140">
    <property type="entry name" value="Nucleic acid-binding proteins"/>
    <property type="match status" value="1"/>
</dbReference>
<dbReference type="EMBL" id="PFLI01000193">
    <property type="protein sequence ID" value="PIY71519.1"/>
    <property type="molecule type" value="Genomic_DNA"/>
</dbReference>
<dbReference type="PANTHER" id="PTHR13691">
    <property type="entry name" value="RIBOSOMAL PROTEIN L2"/>
    <property type="match status" value="1"/>
</dbReference>
<feature type="domain" description="Large ribosomal subunit protein uL2 RNA-binding" evidence="8">
    <location>
        <begin position="24"/>
        <end position="100"/>
    </location>
</feature>
<dbReference type="GO" id="GO:0003723">
    <property type="term" value="F:RNA binding"/>
    <property type="evidence" value="ECO:0007669"/>
    <property type="project" value="InterPro"/>
</dbReference>
<sequence length="257" mass="28907">MKNILSNSNQPEKRMKRILKKHSGRDSSGHVSVRHQGGRQKRYYRDIDFKRDKRNIEGVVQSIEYDPNRNANIALILYKDKEKKYIIHPQDLKIGDTVVAGDSVDIKNGNALPLKNIPIGIQIHNLELHPNQGGKIIRGAGSTAVVIAKEEKYSHIKLPSGETRRFHGDCYATIGMVGNIEHKDRILRKAGTSRHMGIRPTVRGTAQNPRSHPHGGGEGRVGEGMHPKTPWGKSARGTRTRSRNKWSNKLIIVSRHK</sequence>
<dbReference type="NCBIfam" id="TIGR01171">
    <property type="entry name" value="rplB_bact"/>
    <property type="match status" value="1"/>
</dbReference>
<dbReference type="FunFam" id="4.10.950.10:FF:000001">
    <property type="entry name" value="50S ribosomal protein L2"/>
    <property type="match status" value="1"/>
</dbReference>
<dbReference type="GO" id="GO:0015934">
    <property type="term" value="C:large ribosomal subunit"/>
    <property type="evidence" value="ECO:0007669"/>
    <property type="project" value="InterPro"/>
</dbReference>
<proteinExistence type="inferred from homology"/>
<feature type="domain" description="Large ribosomal subunit protein uL2 C-terminal" evidence="7">
    <location>
        <begin position="106"/>
        <end position="234"/>
    </location>
</feature>
<dbReference type="InterPro" id="IPR008991">
    <property type="entry name" value="Translation_prot_SH3-like_sf"/>
</dbReference>
<accession>A0A2M7QGS0</accession>
<evidence type="ECO:0000313" key="9">
    <source>
        <dbReference type="EMBL" id="PIY71519.1"/>
    </source>
</evidence>
<dbReference type="InterPro" id="IPR014722">
    <property type="entry name" value="Rib_uL2_dom2"/>
</dbReference>
<dbReference type="InterPro" id="IPR022666">
    <property type="entry name" value="Ribosomal_uL2_RNA-bd_dom"/>
</dbReference>
<dbReference type="AlphaFoldDB" id="A0A2M7QGS0"/>
<keyword evidence="2 9" id="KW-0689">Ribosomal protein</keyword>
<dbReference type="Gene3D" id="2.30.30.30">
    <property type="match status" value="1"/>
</dbReference>
<dbReference type="Pfam" id="PF03947">
    <property type="entry name" value="Ribosomal_L2_C"/>
    <property type="match status" value="1"/>
</dbReference>
<keyword evidence="3" id="KW-0687">Ribonucleoprotein</keyword>
<dbReference type="GO" id="GO:0003735">
    <property type="term" value="F:structural constituent of ribosome"/>
    <property type="evidence" value="ECO:0007669"/>
    <property type="project" value="InterPro"/>
</dbReference>
<feature type="region of interest" description="Disordered" evidence="6">
    <location>
        <begin position="20"/>
        <end position="40"/>
    </location>
</feature>
<evidence type="ECO:0000313" key="10">
    <source>
        <dbReference type="Proteomes" id="UP000229401"/>
    </source>
</evidence>
<dbReference type="SUPFAM" id="SSF50249">
    <property type="entry name" value="Nucleic acid-binding proteins"/>
    <property type="match status" value="1"/>
</dbReference>
<dbReference type="InterPro" id="IPR022669">
    <property type="entry name" value="Ribosomal_uL2_C"/>
</dbReference>
<evidence type="ECO:0000256" key="6">
    <source>
        <dbReference type="SAM" id="MobiDB-lite"/>
    </source>
</evidence>
<dbReference type="PIRSF" id="PIRSF002158">
    <property type="entry name" value="Ribosomal_L2"/>
    <property type="match status" value="1"/>
</dbReference>
<dbReference type="SUPFAM" id="SSF50104">
    <property type="entry name" value="Translation proteins SH3-like domain"/>
    <property type="match status" value="1"/>
</dbReference>
<dbReference type="GO" id="GO:0016740">
    <property type="term" value="F:transferase activity"/>
    <property type="evidence" value="ECO:0007669"/>
    <property type="project" value="InterPro"/>
</dbReference>
<feature type="compositionally biased region" description="Basic and acidic residues" evidence="6">
    <location>
        <begin position="215"/>
        <end position="226"/>
    </location>
</feature>
<dbReference type="Pfam" id="PF00181">
    <property type="entry name" value="Ribosomal_L2_N"/>
    <property type="match status" value="1"/>
</dbReference>
<reference evidence="10" key="1">
    <citation type="submission" date="2017-09" db="EMBL/GenBank/DDBJ databases">
        <title>Depth-based differentiation of microbial function through sediment-hosted aquifers and enrichment of novel symbionts in the deep terrestrial subsurface.</title>
        <authorList>
            <person name="Probst A.J."/>
            <person name="Ladd B."/>
            <person name="Jarett J.K."/>
            <person name="Geller-Mcgrath D.E."/>
            <person name="Sieber C.M.K."/>
            <person name="Emerson J.B."/>
            <person name="Anantharaman K."/>
            <person name="Thomas B.C."/>
            <person name="Malmstrom R."/>
            <person name="Stieglmeier M."/>
            <person name="Klingl A."/>
            <person name="Woyke T."/>
            <person name="Ryan C.M."/>
            <person name="Banfield J.F."/>
        </authorList>
    </citation>
    <scope>NUCLEOTIDE SEQUENCE [LARGE SCALE GENOMIC DNA]</scope>
</reference>
<dbReference type="InterPro" id="IPR012340">
    <property type="entry name" value="NA-bd_OB-fold"/>
</dbReference>
<evidence type="ECO:0000256" key="2">
    <source>
        <dbReference type="ARBA" id="ARBA00022980"/>
    </source>
</evidence>
<dbReference type="Proteomes" id="UP000229401">
    <property type="component" value="Unassembled WGS sequence"/>
</dbReference>
<dbReference type="InterPro" id="IPR002171">
    <property type="entry name" value="Ribosomal_uL2"/>
</dbReference>
<organism evidence="9 10">
    <name type="scientific">Candidatus Roizmanbacteria bacterium CG_4_10_14_0_8_um_filter_33_9</name>
    <dbReference type="NCBI Taxonomy" id="1974826"/>
    <lineage>
        <taxon>Bacteria</taxon>
        <taxon>Candidatus Roizmaniibacteriota</taxon>
    </lineage>
</organism>
<dbReference type="FunFam" id="2.30.30.30:FF:000001">
    <property type="entry name" value="50S ribosomal protein L2"/>
    <property type="match status" value="1"/>
</dbReference>
<dbReference type="SMART" id="SM01382">
    <property type="entry name" value="Ribosomal_L2_C"/>
    <property type="match status" value="1"/>
</dbReference>
<dbReference type="SMART" id="SM01383">
    <property type="entry name" value="Ribosomal_L2"/>
    <property type="match status" value="1"/>
</dbReference>
<dbReference type="InterPro" id="IPR014726">
    <property type="entry name" value="Ribosomal_uL2_dom3"/>
</dbReference>
<dbReference type="PANTHER" id="PTHR13691:SF5">
    <property type="entry name" value="LARGE RIBOSOMAL SUBUNIT PROTEIN UL2M"/>
    <property type="match status" value="1"/>
</dbReference>
<evidence type="ECO:0000259" key="8">
    <source>
        <dbReference type="SMART" id="SM01383"/>
    </source>
</evidence>
<evidence type="ECO:0000256" key="4">
    <source>
        <dbReference type="ARBA" id="ARBA00035242"/>
    </source>
</evidence>